<dbReference type="InterPro" id="IPR053847">
    <property type="entry name" value="DUF6928"/>
</dbReference>
<dbReference type="Pfam" id="PF21997">
    <property type="entry name" value="DUF6928"/>
    <property type="match status" value="1"/>
</dbReference>
<accession>A0A4R6PNW9</accession>
<feature type="region of interest" description="Disordered" evidence="1">
    <location>
        <begin position="206"/>
        <end position="238"/>
    </location>
</feature>
<dbReference type="AlphaFoldDB" id="A0A4R6PNW9"/>
<proteinExistence type="predicted"/>
<reference evidence="2 3" key="1">
    <citation type="submission" date="2019-03" db="EMBL/GenBank/DDBJ databases">
        <title>Genomic Encyclopedia of Type Strains, Phase IV (KMG-IV): sequencing the most valuable type-strain genomes for metagenomic binning, comparative biology and taxonomic classification.</title>
        <authorList>
            <person name="Goeker M."/>
        </authorList>
    </citation>
    <scope>NUCLEOTIDE SEQUENCE [LARGE SCALE GENOMIC DNA]</scope>
    <source>
        <strain evidence="2 3">DSM 44496</strain>
    </source>
</reference>
<protein>
    <submittedName>
        <fullName evidence="2">Uncharacterized protein</fullName>
    </submittedName>
</protein>
<evidence type="ECO:0000313" key="2">
    <source>
        <dbReference type="EMBL" id="TDP39599.1"/>
    </source>
</evidence>
<dbReference type="RefSeq" id="WP_067492422.1">
    <property type="nucleotide sequence ID" value="NZ_JBHXPO010000007.1"/>
</dbReference>
<evidence type="ECO:0000256" key="1">
    <source>
        <dbReference type="SAM" id="MobiDB-lite"/>
    </source>
</evidence>
<gene>
    <name evidence="2" type="ORF">DFR75_102317</name>
</gene>
<name>A0A4R6PNW9_NOCIG</name>
<keyword evidence="3" id="KW-1185">Reference proteome</keyword>
<organism evidence="2 3">
    <name type="scientific">Nocardia ignorata</name>
    <dbReference type="NCBI Taxonomy" id="145285"/>
    <lineage>
        <taxon>Bacteria</taxon>
        <taxon>Bacillati</taxon>
        <taxon>Actinomycetota</taxon>
        <taxon>Actinomycetes</taxon>
        <taxon>Mycobacteriales</taxon>
        <taxon>Nocardiaceae</taxon>
        <taxon>Nocardia</taxon>
    </lineage>
</organism>
<feature type="compositionally biased region" description="Basic residues" evidence="1">
    <location>
        <begin position="220"/>
        <end position="229"/>
    </location>
</feature>
<comment type="caution">
    <text evidence="2">The sequence shown here is derived from an EMBL/GenBank/DDBJ whole genome shotgun (WGS) entry which is preliminary data.</text>
</comment>
<dbReference type="EMBL" id="SNXK01000002">
    <property type="protein sequence ID" value="TDP39599.1"/>
    <property type="molecule type" value="Genomic_DNA"/>
</dbReference>
<evidence type="ECO:0000313" key="3">
    <source>
        <dbReference type="Proteomes" id="UP000295087"/>
    </source>
</evidence>
<sequence length="238" mass="26437">MKSASTLWYVDTADPAAVLRERPASDPGAAQALAGELYADNDVRPIVVGTLDGCAGPDRDEVYIGCYPGVTVVCTAEAALIEPTRLPDLLVRPLASEHTYLISFDTTVHWGAFAHWERGEFRRSFSSTRVDILENEGLPMVWEREFWAGDHPVPWDRDDRPGPQSLPFDPPDFADAANAHWLGFRYLEAPRLGDLPVCGFTLYPKGRAPEPVSTAPPRRGLSRWLRRPGRLADDQVDQ</sequence>
<dbReference type="Proteomes" id="UP000295087">
    <property type="component" value="Unassembled WGS sequence"/>
</dbReference>